<reference evidence="2 3" key="1">
    <citation type="submission" date="2016-03" db="EMBL/GenBank/DDBJ databases">
        <title>Trachymyrmex septentrionalis WGS genome.</title>
        <authorList>
            <person name="Nygaard S."/>
            <person name="Hu H."/>
            <person name="Boomsma J."/>
            <person name="Zhang G."/>
        </authorList>
    </citation>
    <scope>NUCLEOTIDE SEQUENCE [LARGE SCALE GENOMIC DNA]</scope>
    <source>
        <strain evidence="2">Tsep2-gDNA-1</strain>
        <tissue evidence="2">Whole body</tissue>
    </source>
</reference>
<accession>A0A195F381</accession>
<feature type="transmembrane region" description="Helical" evidence="1">
    <location>
        <begin position="97"/>
        <end position="115"/>
    </location>
</feature>
<keyword evidence="1" id="KW-1133">Transmembrane helix</keyword>
<gene>
    <name evidence="2" type="ORF">ALC56_10632</name>
</gene>
<dbReference type="Proteomes" id="UP000078541">
    <property type="component" value="Unassembled WGS sequence"/>
</dbReference>
<dbReference type="AlphaFoldDB" id="A0A195F381"/>
<organism evidence="2 3">
    <name type="scientific">Trachymyrmex septentrionalis</name>
    <dbReference type="NCBI Taxonomy" id="34720"/>
    <lineage>
        <taxon>Eukaryota</taxon>
        <taxon>Metazoa</taxon>
        <taxon>Ecdysozoa</taxon>
        <taxon>Arthropoda</taxon>
        <taxon>Hexapoda</taxon>
        <taxon>Insecta</taxon>
        <taxon>Pterygota</taxon>
        <taxon>Neoptera</taxon>
        <taxon>Endopterygota</taxon>
        <taxon>Hymenoptera</taxon>
        <taxon>Apocrita</taxon>
        <taxon>Aculeata</taxon>
        <taxon>Formicoidea</taxon>
        <taxon>Formicidae</taxon>
        <taxon>Myrmicinae</taxon>
        <taxon>Trachymyrmex</taxon>
    </lineage>
</organism>
<evidence type="ECO:0000313" key="3">
    <source>
        <dbReference type="Proteomes" id="UP000078541"/>
    </source>
</evidence>
<dbReference type="EMBL" id="KQ981836">
    <property type="protein sequence ID" value="KYN35035.1"/>
    <property type="molecule type" value="Genomic_DNA"/>
</dbReference>
<feature type="non-terminal residue" evidence="2">
    <location>
        <position position="1"/>
    </location>
</feature>
<keyword evidence="1" id="KW-0812">Transmembrane</keyword>
<proteinExistence type="predicted"/>
<sequence>TPECKGLTLPLAHSLTHIHATLRLTSFLTGPETTNFKTGVSERDNKRRTRNSCQVRSYCSNHDIASNTLVRVTNFLTFSYYILLFLFSLLFPFLVSVFFYILCIYNLWLVLLYLLTQPRTRMTVTVSLREAPDVAILATHRWPPGTCGPEPTDRHTTAAKIVRHLKRFSDMGRVGRE</sequence>
<feature type="transmembrane region" description="Helical" evidence="1">
    <location>
        <begin position="72"/>
        <end position="91"/>
    </location>
</feature>
<keyword evidence="3" id="KW-1185">Reference proteome</keyword>
<evidence type="ECO:0000256" key="1">
    <source>
        <dbReference type="SAM" id="Phobius"/>
    </source>
</evidence>
<keyword evidence="1" id="KW-0472">Membrane</keyword>
<evidence type="ECO:0000313" key="2">
    <source>
        <dbReference type="EMBL" id="KYN35035.1"/>
    </source>
</evidence>
<name>A0A195F381_9HYME</name>
<protein>
    <submittedName>
        <fullName evidence="2">Uncharacterized protein</fullName>
    </submittedName>
</protein>